<dbReference type="GO" id="GO:0016787">
    <property type="term" value="F:hydrolase activity"/>
    <property type="evidence" value="ECO:0007669"/>
    <property type="project" value="UniProtKB-KW"/>
</dbReference>
<keyword evidence="3" id="KW-1185">Reference proteome</keyword>
<name>A0ABP6LNN2_9ACTN</name>
<reference evidence="3" key="1">
    <citation type="journal article" date="2019" name="Int. J. Syst. Evol. Microbiol.">
        <title>The Global Catalogue of Microorganisms (GCM) 10K type strain sequencing project: providing services to taxonomists for standard genome sequencing and annotation.</title>
        <authorList>
            <consortium name="The Broad Institute Genomics Platform"/>
            <consortium name="The Broad Institute Genome Sequencing Center for Infectious Disease"/>
            <person name="Wu L."/>
            <person name="Ma J."/>
        </authorList>
    </citation>
    <scope>NUCLEOTIDE SEQUENCE [LARGE SCALE GENOMIC DNA]</scope>
    <source>
        <strain evidence="3">JCM 14234</strain>
    </source>
</reference>
<proteinExistence type="predicted"/>
<dbReference type="RefSeq" id="WP_290705872.1">
    <property type="nucleotide sequence ID" value="NZ_BAAAVS010000059.1"/>
</dbReference>
<evidence type="ECO:0000313" key="3">
    <source>
        <dbReference type="Proteomes" id="UP001501035"/>
    </source>
</evidence>
<keyword evidence="2" id="KW-0378">Hydrolase</keyword>
<sequence>MPRDPLDDFATEQFTADGVTHQVYVQGSGPAVIVLSEIPGITPLVADFARRVADAGCTAFMPSLFGIDGQSILPASASDVVASGRMAGSLVRKVCISREFTILATGRSSPVVTWLRALAREAHARCGGPGVGAIGMCVTGGFALAMAVDDTIIAPVLSQPSLPLRPVGSARNIDISDDDLARVKTRCAAGLQVLGMRFNGDHLVPAERFDFLREQLGDAFISIELPNSAANPKGAIPPHSVVTEHLIDEPGEPTREALDRVLGFFTEKLGVTT</sequence>
<dbReference type="EMBL" id="BAAAVS010000059">
    <property type="protein sequence ID" value="GAA3048234.1"/>
    <property type="molecule type" value="Genomic_DNA"/>
</dbReference>
<organism evidence="2 3">
    <name type="scientific">Gordonia defluvii</name>
    <dbReference type="NCBI Taxonomy" id="283718"/>
    <lineage>
        <taxon>Bacteria</taxon>
        <taxon>Bacillati</taxon>
        <taxon>Actinomycetota</taxon>
        <taxon>Actinomycetes</taxon>
        <taxon>Mycobacteriales</taxon>
        <taxon>Gordoniaceae</taxon>
        <taxon>Gordonia</taxon>
    </lineage>
</organism>
<evidence type="ECO:0000313" key="2">
    <source>
        <dbReference type="EMBL" id="GAA3048234.1"/>
    </source>
</evidence>
<feature type="domain" description="Dienelactone hydrolase" evidence="1">
    <location>
        <begin position="28"/>
        <end position="155"/>
    </location>
</feature>
<comment type="caution">
    <text evidence="2">The sequence shown here is derived from an EMBL/GenBank/DDBJ whole genome shotgun (WGS) entry which is preliminary data.</text>
</comment>
<protein>
    <submittedName>
        <fullName evidence="2">Dienelactone hydrolase family protein</fullName>
    </submittedName>
</protein>
<dbReference type="SUPFAM" id="SSF53474">
    <property type="entry name" value="alpha/beta-Hydrolases"/>
    <property type="match status" value="1"/>
</dbReference>
<dbReference type="InterPro" id="IPR029058">
    <property type="entry name" value="AB_hydrolase_fold"/>
</dbReference>
<accession>A0ABP6LNN2</accession>
<evidence type="ECO:0000259" key="1">
    <source>
        <dbReference type="Pfam" id="PF01738"/>
    </source>
</evidence>
<dbReference type="Proteomes" id="UP001501035">
    <property type="component" value="Unassembled WGS sequence"/>
</dbReference>
<dbReference type="InterPro" id="IPR002925">
    <property type="entry name" value="Dienelactn_hydro"/>
</dbReference>
<dbReference type="Gene3D" id="3.40.50.1820">
    <property type="entry name" value="alpha/beta hydrolase"/>
    <property type="match status" value="1"/>
</dbReference>
<dbReference type="Pfam" id="PF01738">
    <property type="entry name" value="DLH"/>
    <property type="match status" value="1"/>
</dbReference>
<gene>
    <name evidence="2" type="ORF">GCM10010528_29310</name>
</gene>